<protein>
    <submittedName>
        <fullName evidence="1">Uncharacterized protein</fullName>
    </submittedName>
</protein>
<organism evidence="1 2">
    <name type="scientific">Atta colombica</name>
    <dbReference type="NCBI Taxonomy" id="520822"/>
    <lineage>
        <taxon>Eukaryota</taxon>
        <taxon>Metazoa</taxon>
        <taxon>Ecdysozoa</taxon>
        <taxon>Arthropoda</taxon>
        <taxon>Hexapoda</taxon>
        <taxon>Insecta</taxon>
        <taxon>Pterygota</taxon>
        <taxon>Neoptera</taxon>
        <taxon>Endopterygota</taxon>
        <taxon>Hymenoptera</taxon>
        <taxon>Apocrita</taxon>
        <taxon>Aculeata</taxon>
        <taxon>Formicoidea</taxon>
        <taxon>Formicidae</taxon>
        <taxon>Myrmicinae</taxon>
        <taxon>Atta</taxon>
    </lineage>
</organism>
<name>A0A195ATJ3_9HYME</name>
<gene>
    <name evidence="1" type="ORF">ALC53_14207</name>
</gene>
<evidence type="ECO:0000313" key="2">
    <source>
        <dbReference type="Proteomes" id="UP000078540"/>
    </source>
</evidence>
<dbReference type="Proteomes" id="UP000078540">
    <property type="component" value="Unassembled WGS sequence"/>
</dbReference>
<sequence length="117" mass="12726">MMTLGGAVTRGYGASNRKKSPPTGLSKFQCVRVCVTARHTHTSIRAIAHIHVHAARLAVNITILAQEITNPLEATMGSIIEKHHSEESSKLNVPWNRNTSSVLKKRTICDGGVLLCE</sequence>
<reference evidence="1 2" key="1">
    <citation type="submission" date="2015-09" db="EMBL/GenBank/DDBJ databases">
        <title>Atta colombica WGS genome.</title>
        <authorList>
            <person name="Nygaard S."/>
            <person name="Hu H."/>
            <person name="Boomsma J."/>
            <person name="Zhang G."/>
        </authorList>
    </citation>
    <scope>NUCLEOTIDE SEQUENCE [LARGE SCALE GENOMIC DNA]</scope>
    <source>
        <strain evidence="1">Treedump-2</strain>
        <tissue evidence="1">Whole body</tissue>
    </source>
</reference>
<accession>A0A195ATJ3</accession>
<dbReference type="EMBL" id="KQ976745">
    <property type="protein sequence ID" value="KYM75511.1"/>
    <property type="molecule type" value="Genomic_DNA"/>
</dbReference>
<dbReference type="AlphaFoldDB" id="A0A195ATJ3"/>
<keyword evidence="2" id="KW-1185">Reference proteome</keyword>
<evidence type="ECO:0000313" key="1">
    <source>
        <dbReference type="EMBL" id="KYM75511.1"/>
    </source>
</evidence>
<proteinExistence type="predicted"/>